<comment type="similarity">
    <text evidence="1">Belongs to the bacterial solute-binding protein 3 family.</text>
</comment>
<name>A0AAP6ZPP2_9VIBR</name>
<reference evidence="3 4" key="1">
    <citation type="submission" date="2019-09" db="EMBL/GenBank/DDBJ databases">
        <title>Draft genome sequencing and comparative genomics of hatchery-associated Vibrios.</title>
        <authorList>
            <person name="Kehlet-Delgado H."/>
            <person name="Mueller R.S."/>
        </authorList>
    </citation>
    <scope>NUCLEOTIDE SEQUENCE [LARGE SCALE GENOMIC DNA]</scope>
    <source>
        <strain evidence="3 4">09-121-3</strain>
    </source>
</reference>
<protein>
    <submittedName>
        <fullName evidence="3">Amino acid ABC transporter substrate-binding protein</fullName>
    </submittedName>
</protein>
<accession>A0AAP6ZPP2</accession>
<dbReference type="Gene3D" id="3.40.190.10">
    <property type="entry name" value="Periplasmic binding protein-like II"/>
    <property type="match status" value="2"/>
</dbReference>
<evidence type="ECO:0000313" key="3">
    <source>
        <dbReference type="EMBL" id="NOJ22113.1"/>
    </source>
</evidence>
<dbReference type="RefSeq" id="WP_171352051.1">
    <property type="nucleotide sequence ID" value="NZ_VTXP01000003.1"/>
</dbReference>
<organism evidence="3 4">
    <name type="scientific">Vibrio coralliilyticus</name>
    <dbReference type="NCBI Taxonomy" id="190893"/>
    <lineage>
        <taxon>Bacteria</taxon>
        <taxon>Pseudomonadati</taxon>
        <taxon>Pseudomonadota</taxon>
        <taxon>Gammaproteobacteria</taxon>
        <taxon>Vibrionales</taxon>
        <taxon>Vibrionaceae</taxon>
        <taxon>Vibrio</taxon>
    </lineage>
</organism>
<dbReference type="AlphaFoldDB" id="A0AAP6ZPP2"/>
<evidence type="ECO:0000256" key="2">
    <source>
        <dbReference type="SAM" id="SignalP"/>
    </source>
</evidence>
<keyword evidence="2" id="KW-0732">Signal</keyword>
<dbReference type="PANTHER" id="PTHR35936">
    <property type="entry name" value="MEMBRANE-BOUND LYTIC MUREIN TRANSGLYCOSYLASE F"/>
    <property type="match status" value="1"/>
</dbReference>
<feature type="signal peptide" evidence="2">
    <location>
        <begin position="1"/>
        <end position="20"/>
    </location>
</feature>
<sequence length="256" mass="29982">MNFIGLISLLISLCVFSAFASDKTVRFAVGDWEPYTSSLSDPELKISETLVRRAFEIRGYAVELEYYPWVRSYQYAIRGEFDGSFPWMKNEDRIKDFIYSEPFFSQRVQFFYHSDILFSWQEAKDLNKYQIGATQGYHATYFMEQLGIDVNINNSEETNFQKIAKGRLDAYPTGVERGLYLIKHYVPEELKPYIKLDSKPLLEDDMFVIFSRFDSERSQLLVSEFNAGLKQLIETGEYKEIMQSEAEFLQTIQSND</sequence>
<comment type="caution">
    <text evidence="3">The sequence shown here is derived from an EMBL/GenBank/DDBJ whole genome shotgun (WGS) entry which is preliminary data.</text>
</comment>
<dbReference type="EMBL" id="VTXP01000003">
    <property type="protein sequence ID" value="NOJ22113.1"/>
    <property type="molecule type" value="Genomic_DNA"/>
</dbReference>
<dbReference type="SUPFAM" id="SSF53850">
    <property type="entry name" value="Periplasmic binding protein-like II"/>
    <property type="match status" value="1"/>
</dbReference>
<gene>
    <name evidence="3" type="ORF">F0238_05125</name>
</gene>
<evidence type="ECO:0000256" key="1">
    <source>
        <dbReference type="ARBA" id="ARBA00010333"/>
    </source>
</evidence>
<dbReference type="PANTHER" id="PTHR35936:SF25">
    <property type="entry name" value="ABC TRANSPORTER SUBSTRATE-BINDING PROTEIN"/>
    <property type="match status" value="1"/>
</dbReference>
<evidence type="ECO:0000313" key="4">
    <source>
        <dbReference type="Proteomes" id="UP000576645"/>
    </source>
</evidence>
<proteinExistence type="inferred from homology"/>
<feature type="chain" id="PRO_5042889237" evidence="2">
    <location>
        <begin position="21"/>
        <end position="256"/>
    </location>
</feature>
<dbReference type="Proteomes" id="UP000576645">
    <property type="component" value="Unassembled WGS sequence"/>
</dbReference>